<keyword evidence="1" id="KW-0677">Repeat</keyword>
<dbReference type="SUPFAM" id="SSF53474">
    <property type="entry name" value="alpha/beta-Hydrolases"/>
    <property type="match status" value="1"/>
</dbReference>
<dbReference type="PROSITE" id="PS50835">
    <property type="entry name" value="IG_LIKE"/>
    <property type="match status" value="1"/>
</dbReference>
<proteinExistence type="predicted"/>
<reference evidence="4" key="1">
    <citation type="journal article" date="2020" name="Stud. Mycol.">
        <title>101 Dothideomycetes genomes: a test case for predicting lifestyles and emergence of pathogens.</title>
        <authorList>
            <person name="Haridas S."/>
            <person name="Albert R."/>
            <person name="Binder M."/>
            <person name="Bloem J."/>
            <person name="Labutti K."/>
            <person name="Salamov A."/>
            <person name="Andreopoulos B."/>
            <person name="Baker S."/>
            <person name="Barry K."/>
            <person name="Bills G."/>
            <person name="Bluhm B."/>
            <person name="Cannon C."/>
            <person name="Castanera R."/>
            <person name="Culley D."/>
            <person name="Daum C."/>
            <person name="Ezra D."/>
            <person name="Gonzalez J."/>
            <person name="Henrissat B."/>
            <person name="Kuo A."/>
            <person name="Liang C."/>
            <person name="Lipzen A."/>
            <person name="Lutzoni F."/>
            <person name="Magnuson J."/>
            <person name="Mondo S."/>
            <person name="Nolan M."/>
            <person name="Ohm R."/>
            <person name="Pangilinan J."/>
            <person name="Park H.-J."/>
            <person name="Ramirez L."/>
            <person name="Alfaro M."/>
            <person name="Sun H."/>
            <person name="Tritt A."/>
            <person name="Yoshinaga Y."/>
            <person name="Zwiers L.-H."/>
            <person name="Turgeon B."/>
            <person name="Goodwin S."/>
            <person name="Spatafora J."/>
            <person name="Crous P."/>
            <person name="Grigoriev I."/>
        </authorList>
    </citation>
    <scope>NUCLEOTIDE SEQUENCE</scope>
    <source>
        <strain evidence="4">CBS 125425</strain>
    </source>
</reference>
<comment type="caution">
    <text evidence="4">The sequence shown here is derived from an EMBL/GenBank/DDBJ whole genome shotgun (WGS) entry which is preliminary data.</text>
</comment>
<evidence type="ECO:0000256" key="2">
    <source>
        <dbReference type="SAM" id="MobiDB-lite"/>
    </source>
</evidence>
<dbReference type="OrthoDB" id="427518at2759"/>
<evidence type="ECO:0000313" key="5">
    <source>
        <dbReference type="Proteomes" id="UP000799444"/>
    </source>
</evidence>
<dbReference type="EMBL" id="ML996174">
    <property type="protein sequence ID" value="KAF2732598.1"/>
    <property type="molecule type" value="Genomic_DNA"/>
</dbReference>
<gene>
    <name evidence="4" type="ORF">EJ04DRAFT_306080</name>
</gene>
<dbReference type="Gene3D" id="3.40.50.300">
    <property type="entry name" value="P-loop containing nucleotide triphosphate hydrolases"/>
    <property type="match status" value="1"/>
</dbReference>
<protein>
    <recommendedName>
        <fullName evidence="3">Ig-like domain-containing protein</fullName>
    </recommendedName>
</protein>
<evidence type="ECO:0000313" key="4">
    <source>
        <dbReference type="EMBL" id="KAF2732598.1"/>
    </source>
</evidence>
<feature type="region of interest" description="Disordered" evidence="2">
    <location>
        <begin position="340"/>
        <end position="369"/>
    </location>
</feature>
<evidence type="ECO:0000256" key="1">
    <source>
        <dbReference type="ARBA" id="ARBA00022737"/>
    </source>
</evidence>
<dbReference type="InterPro" id="IPR027417">
    <property type="entry name" value="P-loop_NTPase"/>
</dbReference>
<dbReference type="Gene3D" id="3.40.50.1820">
    <property type="entry name" value="alpha/beta hydrolase"/>
    <property type="match status" value="1"/>
</dbReference>
<dbReference type="PANTHER" id="PTHR48182">
    <property type="entry name" value="PROTEIN SERAC1"/>
    <property type="match status" value="1"/>
</dbReference>
<accession>A0A9P4V109</accession>
<organism evidence="4 5">
    <name type="scientific">Polyplosphaeria fusca</name>
    <dbReference type="NCBI Taxonomy" id="682080"/>
    <lineage>
        <taxon>Eukaryota</taxon>
        <taxon>Fungi</taxon>
        <taxon>Dikarya</taxon>
        <taxon>Ascomycota</taxon>
        <taxon>Pezizomycotina</taxon>
        <taxon>Dothideomycetes</taxon>
        <taxon>Pleosporomycetidae</taxon>
        <taxon>Pleosporales</taxon>
        <taxon>Tetraplosphaeriaceae</taxon>
        <taxon>Polyplosphaeria</taxon>
    </lineage>
</organism>
<sequence length="788" mass="87753">MATATKKPRPSKLEQVHINIGLEVLHPVADENSKSSAKVAVDIVAIPGLGANPEWTWVKEKVHWLRDSNMLARKVQNPRISVFQYQSQWFGKGSVDQKLENVADQLLYQLERFRGDDAKTPIIFVCHCLGGIVLEKALLTARLRQNDFPSIFPWVAGCVFLGTPFYGTPSQDKALVLAKMAETIGLGVPSHLLKLLEKDSETLTRMLHEFVRLSNDAQIRNFCFFESEKSDLIGVLKKGLPIKSLEVIVDEDSATYPGVEKLHLASDHFALNKYAGPKDGNFVSVSNEIKVTAQRAAGIIKSRQNARRQALINDRTYHSIIDALGKGFTDLDAAVRGNYKGPKAADASKPNEQGKTGEVSKSGDSTKPEKSWIFDVDQYKTWKEQQSDSLLWIHGKPGTGQGAIASSVIERFGHLDDPASLTASFFCDQNDENRRTLQGLLKIVIRQVINANQDMAVHLLTDSKKGKAGASQEFDPETFSKTSVLWNALQAMARGLASGSIYIVIYGLDQLSSEALAELFLLIKDARTSGADTNDELAPIKWMLLSRSGRPDIEKFLKAKALEINLDDSENAVHVSDALRSDVSLRVDALGLPTSVGYFVKRHIHSRAEGNYVYVSLAIQEVKNAQESGKSAFAEIRALLESFPYGLTDMFEHVRKRVLNPGSEGIEHTKEILRCMVLVQRAPTMRELAIIAGLPAEDRDNLWTLKNYIIRCGAFLTLGGYDYDEDNRTVEWIDPSAEDHLETYAKDELGLDLKPMQYVSPARRFKHIFFETIRSILLNSGDKENYDC</sequence>
<keyword evidence="5" id="KW-1185">Reference proteome</keyword>
<dbReference type="InterPro" id="IPR029058">
    <property type="entry name" value="AB_hydrolase_fold"/>
</dbReference>
<dbReference type="InterPro" id="IPR052374">
    <property type="entry name" value="SERAC1"/>
</dbReference>
<dbReference type="InterPro" id="IPR007110">
    <property type="entry name" value="Ig-like_dom"/>
</dbReference>
<dbReference type="PANTHER" id="PTHR48182:SF3">
    <property type="entry name" value="DUF676 DOMAIN-CONTAINING PROTEIN"/>
    <property type="match status" value="1"/>
</dbReference>
<feature type="domain" description="Ig-like" evidence="3">
    <location>
        <begin position="683"/>
        <end position="788"/>
    </location>
</feature>
<dbReference type="Proteomes" id="UP000799444">
    <property type="component" value="Unassembled WGS sequence"/>
</dbReference>
<evidence type="ECO:0000259" key="3">
    <source>
        <dbReference type="PROSITE" id="PS50835"/>
    </source>
</evidence>
<dbReference type="Pfam" id="PF24883">
    <property type="entry name" value="NPHP3_N"/>
    <property type="match status" value="1"/>
</dbReference>
<dbReference type="AlphaFoldDB" id="A0A9P4V109"/>
<name>A0A9P4V109_9PLEO</name>
<dbReference type="InterPro" id="IPR056884">
    <property type="entry name" value="NPHP3-like_N"/>
</dbReference>